<comment type="caution">
    <text evidence="2">The sequence shown here is derived from an EMBL/GenBank/DDBJ whole genome shotgun (WGS) entry which is preliminary data.</text>
</comment>
<dbReference type="InterPro" id="IPR011032">
    <property type="entry name" value="GroES-like_sf"/>
</dbReference>
<reference evidence="2 3" key="1">
    <citation type="submission" date="2020-08" db="EMBL/GenBank/DDBJ databases">
        <title>Sequencing the genomes of 1000 actinobacteria strains.</title>
        <authorList>
            <person name="Klenk H.-P."/>
        </authorList>
    </citation>
    <scope>NUCLEOTIDE SEQUENCE [LARGE SCALE GENOMIC DNA]</scope>
    <source>
        <strain evidence="2 3">DSM 45809</strain>
    </source>
</reference>
<dbReference type="Gene3D" id="3.40.50.720">
    <property type="entry name" value="NAD(P)-binding Rossmann-like Domain"/>
    <property type="match status" value="1"/>
</dbReference>
<accession>A0A7W7H2X3</accession>
<dbReference type="InterPro" id="IPR036291">
    <property type="entry name" value="NAD(P)-bd_dom_sf"/>
</dbReference>
<keyword evidence="3" id="KW-1185">Reference proteome</keyword>
<sequence>MREIRVAATGRLTVSDTDVPEPGPGEVLVRNRYFTVFAALRTLLAGGVPGAPLPALRPGDTLVGPAIGEIVTGPDAGALVRHLRGWREYAVLPAAEAEPLTTALPDPVAHFAQGATAYGALTRAAPVRAGDTVFVSGGAGSVGTMAGQIARLLGAARVIGSTGSAWKAERMLALGYHAAVTRPFGERLAEAAPDGVDVVFDNVGGDDLRAAIAVANRSARFALVGALSGQLAEHGTGTTGPVEIDSYQLILKQITMIGYSAGGDAAVRAEWDERFAAWLAAGRIEFPHVLVDGIEQAPQALRDVWAGRHFGTVVVALS</sequence>
<dbReference type="PANTHER" id="PTHR43677">
    <property type="entry name" value="SHORT-CHAIN DEHYDROGENASE/REDUCTASE"/>
    <property type="match status" value="1"/>
</dbReference>
<dbReference type="SMART" id="SM00829">
    <property type="entry name" value="PKS_ER"/>
    <property type="match status" value="1"/>
</dbReference>
<dbReference type="Pfam" id="PF00107">
    <property type="entry name" value="ADH_zinc_N"/>
    <property type="match status" value="1"/>
</dbReference>
<gene>
    <name evidence="2" type="ORF">BJY16_006434</name>
</gene>
<dbReference type="InterPro" id="IPR041694">
    <property type="entry name" value="ADH_N_2"/>
</dbReference>
<dbReference type="GO" id="GO:0016491">
    <property type="term" value="F:oxidoreductase activity"/>
    <property type="evidence" value="ECO:0007669"/>
    <property type="project" value="InterPro"/>
</dbReference>
<evidence type="ECO:0000313" key="3">
    <source>
        <dbReference type="Proteomes" id="UP000546162"/>
    </source>
</evidence>
<dbReference type="InterPro" id="IPR051397">
    <property type="entry name" value="Zn-ADH-like_protein"/>
</dbReference>
<feature type="domain" description="Enoyl reductase (ER)" evidence="1">
    <location>
        <begin position="7"/>
        <end position="315"/>
    </location>
</feature>
<dbReference type="AlphaFoldDB" id="A0A7W7H2X3"/>
<dbReference type="Gene3D" id="3.90.180.10">
    <property type="entry name" value="Medium-chain alcohol dehydrogenases, catalytic domain"/>
    <property type="match status" value="1"/>
</dbReference>
<proteinExistence type="predicted"/>
<evidence type="ECO:0000313" key="2">
    <source>
        <dbReference type="EMBL" id="MBB4742975.1"/>
    </source>
</evidence>
<dbReference type="Proteomes" id="UP000546162">
    <property type="component" value="Unassembled WGS sequence"/>
</dbReference>
<dbReference type="SUPFAM" id="SSF51735">
    <property type="entry name" value="NAD(P)-binding Rossmann-fold domains"/>
    <property type="match status" value="1"/>
</dbReference>
<dbReference type="SUPFAM" id="SSF50129">
    <property type="entry name" value="GroES-like"/>
    <property type="match status" value="1"/>
</dbReference>
<dbReference type="RefSeq" id="WP_185043270.1">
    <property type="nucleotide sequence ID" value="NZ_BAABFG010000005.1"/>
</dbReference>
<dbReference type="CDD" id="cd05288">
    <property type="entry name" value="PGDH"/>
    <property type="match status" value="1"/>
</dbReference>
<evidence type="ECO:0000259" key="1">
    <source>
        <dbReference type="SMART" id="SM00829"/>
    </source>
</evidence>
<protein>
    <submittedName>
        <fullName evidence="2">NADPH-dependent curcumin reductase CurA</fullName>
    </submittedName>
</protein>
<name>A0A7W7H2X3_9ACTN</name>
<dbReference type="PANTHER" id="PTHR43677:SF4">
    <property type="entry name" value="QUINONE OXIDOREDUCTASE-LIKE PROTEIN 2"/>
    <property type="match status" value="1"/>
</dbReference>
<dbReference type="InterPro" id="IPR013149">
    <property type="entry name" value="ADH-like_C"/>
</dbReference>
<dbReference type="EMBL" id="JACHNB010000001">
    <property type="protein sequence ID" value="MBB4742975.1"/>
    <property type="molecule type" value="Genomic_DNA"/>
</dbReference>
<dbReference type="InterPro" id="IPR020843">
    <property type="entry name" value="ER"/>
</dbReference>
<dbReference type="Pfam" id="PF16884">
    <property type="entry name" value="ADH_N_2"/>
    <property type="match status" value="1"/>
</dbReference>
<organism evidence="2 3">
    <name type="scientific">Actinoplanes octamycinicus</name>
    <dbReference type="NCBI Taxonomy" id="135948"/>
    <lineage>
        <taxon>Bacteria</taxon>
        <taxon>Bacillati</taxon>
        <taxon>Actinomycetota</taxon>
        <taxon>Actinomycetes</taxon>
        <taxon>Micromonosporales</taxon>
        <taxon>Micromonosporaceae</taxon>
        <taxon>Actinoplanes</taxon>
    </lineage>
</organism>